<comment type="caution">
    <text evidence="3">The sequence shown here is derived from an EMBL/GenBank/DDBJ whole genome shotgun (WGS) entry which is preliminary data.</text>
</comment>
<dbReference type="InterPro" id="IPR027417">
    <property type="entry name" value="P-loop_NTPase"/>
</dbReference>
<feature type="domain" description="DUF4143" evidence="2">
    <location>
        <begin position="220"/>
        <end position="382"/>
    </location>
</feature>
<evidence type="ECO:0000259" key="1">
    <source>
        <dbReference type="Pfam" id="PF13173"/>
    </source>
</evidence>
<protein>
    <submittedName>
        <fullName evidence="3">ATP-binding protein</fullName>
    </submittedName>
</protein>
<reference evidence="3" key="1">
    <citation type="journal article" date="2021" name="PeerJ">
        <title>Extensive microbial diversity within the chicken gut microbiome revealed by metagenomics and culture.</title>
        <authorList>
            <person name="Gilroy R."/>
            <person name="Ravi A."/>
            <person name="Getino M."/>
            <person name="Pursley I."/>
            <person name="Horton D.L."/>
            <person name="Alikhan N.F."/>
            <person name="Baker D."/>
            <person name="Gharbi K."/>
            <person name="Hall N."/>
            <person name="Watson M."/>
            <person name="Adriaenssens E.M."/>
            <person name="Foster-Nyarko E."/>
            <person name="Jarju S."/>
            <person name="Secka A."/>
            <person name="Antonio M."/>
            <person name="Oren A."/>
            <person name="Chaudhuri R.R."/>
            <person name="La Ragione R."/>
            <person name="Hildebrand F."/>
            <person name="Pallen M.J."/>
        </authorList>
    </citation>
    <scope>NUCLEOTIDE SEQUENCE</scope>
    <source>
        <strain evidence="3">CHK178-16964</strain>
    </source>
</reference>
<keyword evidence="3" id="KW-0547">Nucleotide-binding</keyword>
<gene>
    <name evidence="3" type="ORF">IAA07_08340</name>
</gene>
<keyword evidence="3" id="KW-0067">ATP-binding</keyword>
<dbReference type="CDD" id="cd00009">
    <property type="entry name" value="AAA"/>
    <property type="match status" value="1"/>
</dbReference>
<organism evidence="3 4">
    <name type="scientific">Candidatus Lachnoclostridium stercoravium</name>
    <dbReference type="NCBI Taxonomy" id="2838633"/>
    <lineage>
        <taxon>Bacteria</taxon>
        <taxon>Bacillati</taxon>
        <taxon>Bacillota</taxon>
        <taxon>Clostridia</taxon>
        <taxon>Lachnospirales</taxon>
        <taxon>Lachnospiraceae</taxon>
    </lineage>
</organism>
<dbReference type="InterPro" id="IPR025420">
    <property type="entry name" value="DUF4143"/>
</dbReference>
<feature type="domain" description="AAA" evidence="1">
    <location>
        <begin position="18"/>
        <end position="152"/>
    </location>
</feature>
<dbReference type="PANTHER" id="PTHR33295">
    <property type="entry name" value="ATPASE"/>
    <property type="match status" value="1"/>
</dbReference>
<reference evidence="3" key="2">
    <citation type="submission" date="2021-04" db="EMBL/GenBank/DDBJ databases">
        <authorList>
            <person name="Gilroy R."/>
        </authorList>
    </citation>
    <scope>NUCLEOTIDE SEQUENCE</scope>
    <source>
        <strain evidence="3">CHK178-16964</strain>
    </source>
</reference>
<evidence type="ECO:0000313" key="3">
    <source>
        <dbReference type="EMBL" id="HJA71568.1"/>
    </source>
</evidence>
<dbReference type="GO" id="GO:0005524">
    <property type="term" value="F:ATP binding"/>
    <property type="evidence" value="ECO:0007669"/>
    <property type="project" value="UniProtKB-KW"/>
</dbReference>
<evidence type="ECO:0000313" key="4">
    <source>
        <dbReference type="Proteomes" id="UP000823900"/>
    </source>
</evidence>
<accession>A0A9D2HJQ9</accession>
<dbReference type="AlphaFoldDB" id="A0A9D2HJQ9"/>
<sequence length="433" mass="49877">MYRTAIEKLYQWKDSKRRKPLIIEGARQVGKTWLMKEFGRRAYKDTVYINFDSNSRMSELFALDLDPNRLIMGIELYAGRKIDPENTLLIFDEVQEVPRALSSLKYFCENAPQYPIVCAGSLLGIALHGGTSFPVGKVDFLDLYPLSFREFLMATAGERFAELLDSRDYSMITAFKHIYIDALKQYYFVGGMPEAVQSFTEEKDFNEVRMIQKRILEAYEQDFSKHAPTDVVPKIRMVWNSIPSQLAKENKKFIYGLVREGGRAKEYESTIMWLCDCGLVHKVSRVNAGRIPLKAYEDMKAFKLFIVDVGLLGCMAGLNQRILLDSGLFTEFKGALTEQYVCQQLKTIEDLNVYYYTNDRGSCEVDFVIDNGEQAIPVEVKAEVNLKAKSLKIYREKYDPVISVRTSMADYKKEEQLVNLPLYALEEINRLDQ</sequence>
<dbReference type="Pfam" id="PF13635">
    <property type="entry name" value="DUF4143"/>
    <property type="match status" value="1"/>
</dbReference>
<dbReference type="InterPro" id="IPR041682">
    <property type="entry name" value="AAA_14"/>
</dbReference>
<dbReference type="Proteomes" id="UP000823900">
    <property type="component" value="Unassembled WGS sequence"/>
</dbReference>
<dbReference type="PANTHER" id="PTHR33295:SF7">
    <property type="entry name" value="ATPASE"/>
    <property type="match status" value="1"/>
</dbReference>
<dbReference type="SUPFAM" id="SSF52540">
    <property type="entry name" value="P-loop containing nucleoside triphosphate hydrolases"/>
    <property type="match status" value="1"/>
</dbReference>
<evidence type="ECO:0000259" key="2">
    <source>
        <dbReference type="Pfam" id="PF13635"/>
    </source>
</evidence>
<dbReference type="Pfam" id="PF13173">
    <property type="entry name" value="AAA_14"/>
    <property type="match status" value="1"/>
</dbReference>
<dbReference type="EMBL" id="DWZA01000072">
    <property type="protein sequence ID" value="HJA71568.1"/>
    <property type="molecule type" value="Genomic_DNA"/>
</dbReference>
<name>A0A9D2HJQ9_9FIRM</name>
<proteinExistence type="predicted"/>